<evidence type="ECO:0000256" key="3">
    <source>
        <dbReference type="ARBA" id="ARBA00022989"/>
    </source>
</evidence>
<keyword evidence="3 5" id="KW-1133">Transmembrane helix</keyword>
<dbReference type="InterPro" id="IPR044878">
    <property type="entry name" value="UbiA_sf"/>
</dbReference>
<dbReference type="Gene3D" id="1.10.357.140">
    <property type="entry name" value="UbiA prenyltransferase"/>
    <property type="match status" value="1"/>
</dbReference>
<keyword evidence="4 5" id="KW-0472">Membrane</keyword>
<dbReference type="GO" id="GO:0016765">
    <property type="term" value="F:transferase activity, transferring alkyl or aryl (other than methyl) groups"/>
    <property type="evidence" value="ECO:0007669"/>
    <property type="project" value="InterPro"/>
</dbReference>
<proteinExistence type="predicted"/>
<protein>
    <recommendedName>
        <fullName evidence="7">Prenyltransferase</fullName>
    </recommendedName>
</protein>
<dbReference type="AlphaFoldDB" id="A0A0F9E1P8"/>
<gene>
    <name evidence="6" type="ORF">LCGC14_2130300</name>
</gene>
<dbReference type="PANTHER" id="PTHR42723:SF1">
    <property type="entry name" value="CHLOROPHYLL SYNTHASE, CHLOROPLASTIC"/>
    <property type="match status" value="1"/>
</dbReference>
<evidence type="ECO:0000256" key="5">
    <source>
        <dbReference type="SAM" id="Phobius"/>
    </source>
</evidence>
<dbReference type="InterPro" id="IPR050475">
    <property type="entry name" value="Prenyltransferase_related"/>
</dbReference>
<feature type="transmembrane region" description="Helical" evidence="5">
    <location>
        <begin position="63"/>
        <end position="84"/>
    </location>
</feature>
<organism evidence="6">
    <name type="scientific">marine sediment metagenome</name>
    <dbReference type="NCBI Taxonomy" id="412755"/>
    <lineage>
        <taxon>unclassified sequences</taxon>
        <taxon>metagenomes</taxon>
        <taxon>ecological metagenomes</taxon>
    </lineage>
</organism>
<feature type="non-terminal residue" evidence="6">
    <location>
        <position position="146"/>
    </location>
</feature>
<evidence type="ECO:0000256" key="1">
    <source>
        <dbReference type="ARBA" id="ARBA00004141"/>
    </source>
</evidence>
<dbReference type="Pfam" id="PF01040">
    <property type="entry name" value="UbiA"/>
    <property type="match status" value="1"/>
</dbReference>
<evidence type="ECO:0000256" key="2">
    <source>
        <dbReference type="ARBA" id="ARBA00022692"/>
    </source>
</evidence>
<comment type="caution">
    <text evidence="6">The sequence shown here is derived from an EMBL/GenBank/DDBJ whole genome shotgun (WGS) entry which is preliminary data.</text>
</comment>
<reference evidence="6" key="1">
    <citation type="journal article" date="2015" name="Nature">
        <title>Complex archaea that bridge the gap between prokaryotes and eukaryotes.</title>
        <authorList>
            <person name="Spang A."/>
            <person name="Saw J.H."/>
            <person name="Jorgensen S.L."/>
            <person name="Zaremba-Niedzwiedzka K."/>
            <person name="Martijn J."/>
            <person name="Lind A.E."/>
            <person name="van Eijk R."/>
            <person name="Schleper C."/>
            <person name="Guy L."/>
            <person name="Ettema T.J."/>
        </authorList>
    </citation>
    <scope>NUCLEOTIDE SEQUENCE</scope>
</reference>
<sequence>MTDAQPDNPQMDEPVERDEPKYCPVAAWAQLLRAPNLLTVPGDPIVGYLLVAAVTGQGIGPRIVLAGAISLLFYAAGLIQNDYFDLAEDRRDRPDRPLPSGRVRPRTAIIVAVGLMLLGLLGAALAGHRSALPVAVGLVVAITLYN</sequence>
<evidence type="ECO:0000313" key="6">
    <source>
        <dbReference type="EMBL" id="KKL67904.1"/>
    </source>
</evidence>
<evidence type="ECO:0000256" key="4">
    <source>
        <dbReference type="ARBA" id="ARBA00023136"/>
    </source>
</evidence>
<accession>A0A0F9E1P8</accession>
<name>A0A0F9E1P8_9ZZZZ</name>
<dbReference type="EMBL" id="LAZR01026708">
    <property type="protein sequence ID" value="KKL67904.1"/>
    <property type="molecule type" value="Genomic_DNA"/>
</dbReference>
<evidence type="ECO:0008006" key="7">
    <source>
        <dbReference type="Google" id="ProtNLM"/>
    </source>
</evidence>
<keyword evidence="2 5" id="KW-0812">Transmembrane</keyword>
<dbReference type="PANTHER" id="PTHR42723">
    <property type="entry name" value="CHLOROPHYLL SYNTHASE"/>
    <property type="match status" value="1"/>
</dbReference>
<comment type="subcellular location">
    <subcellularLocation>
        <location evidence="1">Membrane</location>
        <topology evidence="1">Multi-pass membrane protein</topology>
    </subcellularLocation>
</comment>
<dbReference type="InterPro" id="IPR000537">
    <property type="entry name" value="UbiA_prenyltransferase"/>
</dbReference>
<dbReference type="GO" id="GO:0016020">
    <property type="term" value="C:membrane"/>
    <property type="evidence" value="ECO:0007669"/>
    <property type="project" value="UniProtKB-SubCell"/>
</dbReference>
<feature type="transmembrane region" description="Helical" evidence="5">
    <location>
        <begin position="105"/>
        <end position="124"/>
    </location>
</feature>